<evidence type="ECO:0000313" key="10">
    <source>
        <dbReference type="EMBL" id="OOR92891.1"/>
    </source>
</evidence>
<comment type="subcellular location">
    <subcellularLocation>
        <location evidence="1 8">Cytoplasm</location>
    </subcellularLocation>
</comment>
<comment type="similarity">
    <text evidence="2 8">Belongs to the PhoU family.</text>
</comment>
<dbReference type="InterPro" id="IPR038078">
    <property type="entry name" value="PhoU-like_sf"/>
</dbReference>
<dbReference type="GO" id="GO:0006817">
    <property type="term" value="P:phosphate ion transport"/>
    <property type="evidence" value="ECO:0007669"/>
    <property type="project" value="UniProtKB-KW"/>
</dbReference>
<dbReference type="SUPFAM" id="SSF109755">
    <property type="entry name" value="PhoU-like"/>
    <property type="match status" value="1"/>
</dbReference>
<reference evidence="10 12" key="1">
    <citation type="submission" date="2017-02" db="EMBL/GenBank/DDBJ databases">
        <title>Draft genome sequence of Moraxella caviae CCUG 355 type strain.</title>
        <authorList>
            <person name="Engstrom-Jakobsson H."/>
            <person name="Salva-Serra F."/>
            <person name="Thorell K."/>
            <person name="Gonzales-Siles L."/>
            <person name="Karlsson R."/>
            <person name="Boulund F."/>
            <person name="Engstrand L."/>
            <person name="Moore E."/>
        </authorList>
    </citation>
    <scope>NUCLEOTIDE SEQUENCE [LARGE SCALE GENOMIC DNA]</scope>
    <source>
        <strain evidence="10 12">CCUG 355</strain>
    </source>
</reference>
<dbReference type="AlphaFoldDB" id="A0A1T0AC42"/>
<evidence type="ECO:0000313" key="11">
    <source>
        <dbReference type="EMBL" id="STZ10370.1"/>
    </source>
</evidence>
<dbReference type="Gene3D" id="1.20.58.220">
    <property type="entry name" value="Phosphate transport system protein phou homolog 2, domain 2"/>
    <property type="match status" value="2"/>
</dbReference>
<dbReference type="NCBIfam" id="TIGR02135">
    <property type="entry name" value="phoU_full"/>
    <property type="match status" value="1"/>
</dbReference>
<dbReference type="Proteomes" id="UP000255279">
    <property type="component" value="Unassembled WGS sequence"/>
</dbReference>
<proteinExistence type="inferred from homology"/>
<evidence type="ECO:0000256" key="2">
    <source>
        <dbReference type="ARBA" id="ARBA00008107"/>
    </source>
</evidence>
<comment type="function">
    <text evidence="7 8">Plays a role in the regulation of phosphate uptake.</text>
</comment>
<feature type="domain" description="PhoU" evidence="9">
    <location>
        <begin position="131"/>
        <end position="209"/>
    </location>
</feature>
<evidence type="ECO:0000313" key="13">
    <source>
        <dbReference type="Proteomes" id="UP000255279"/>
    </source>
</evidence>
<sequence>MFGKHTSKSFDASLDAALQTFLTMGHMAVGQVSRSMQALAKNDAALATDVIDSDAKINAFERDIDEQVVNLVARRQPTANDLRFIICLSKGVVDIERIGDEAVKIARLVLQNSSLLAEGGRSEHDYQHQALADKVRLMVVDALEAFRHQDARLAFEVMQMDEVIDSEYRAAIDVLRTQELDNDEVIQVLWVLRALERIGDHARNLAEFVVYLGSGTDVRHTSFSDVEEAVEVAQDRFEQGRADKSLSSADE</sequence>
<dbReference type="InterPro" id="IPR028366">
    <property type="entry name" value="PhoU"/>
</dbReference>
<evidence type="ECO:0000256" key="7">
    <source>
        <dbReference type="ARBA" id="ARBA00056181"/>
    </source>
</evidence>
<dbReference type="GO" id="GO:0005737">
    <property type="term" value="C:cytoplasm"/>
    <property type="evidence" value="ECO:0007669"/>
    <property type="project" value="UniProtKB-SubCell"/>
</dbReference>
<keyword evidence="12" id="KW-1185">Reference proteome</keyword>
<evidence type="ECO:0000313" key="12">
    <source>
        <dbReference type="Proteomes" id="UP000190435"/>
    </source>
</evidence>
<dbReference type="Proteomes" id="UP000190435">
    <property type="component" value="Unassembled WGS sequence"/>
</dbReference>
<evidence type="ECO:0000259" key="9">
    <source>
        <dbReference type="Pfam" id="PF01895"/>
    </source>
</evidence>
<keyword evidence="4 8" id="KW-0813">Transport</keyword>
<reference evidence="11 13" key="2">
    <citation type="submission" date="2018-06" db="EMBL/GenBank/DDBJ databases">
        <authorList>
            <consortium name="Pathogen Informatics"/>
            <person name="Doyle S."/>
        </authorList>
    </citation>
    <scope>NUCLEOTIDE SEQUENCE [LARGE SCALE GENOMIC DNA]</scope>
    <source>
        <strain evidence="11 13">NCTC10293</strain>
    </source>
</reference>
<dbReference type="EMBL" id="MUXU01000009">
    <property type="protein sequence ID" value="OOR92891.1"/>
    <property type="molecule type" value="Genomic_DNA"/>
</dbReference>
<dbReference type="PANTHER" id="PTHR42930">
    <property type="entry name" value="PHOSPHATE-SPECIFIC TRANSPORT SYSTEM ACCESSORY PROTEIN PHOU"/>
    <property type="match status" value="1"/>
</dbReference>
<name>A0A1T0AC42_9GAMM</name>
<dbReference type="OrthoDB" id="9814256at2"/>
<keyword evidence="6 8" id="KW-0592">Phosphate transport</keyword>
<dbReference type="GO" id="GO:0045936">
    <property type="term" value="P:negative regulation of phosphate metabolic process"/>
    <property type="evidence" value="ECO:0007669"/>
    <property type="project" value="InterPro"/>
</dbReference>
<evidence type="ECO:0000256" key="5">
    <source>
        <dbReference type="ARBA" id="ARBA00022490"/>
    </source>
</evidence>
<dbReference type="FunFam" id="1.20.58.220:FF:000004">
    <property type="entry name" value="Phosphate-specific transport system accessory protein PhoU"/>
    <property type="match status" value="1"/>
</dbReference>
<evidence type="ECO:0000256" key="4">
    <source>
        <dbReference type="ARBA" id="ARBA00022448"/>
    </source>
</evidence>
<dbReference type="RefSeq" id="WP_078275663.1">
    <property type="nucleotide sequence ID" value="NZ_CAACXO010000044.1"/>
</dbReference>
<evidence type="ECO:0000256" key="3">
    <source>
        <dbReference type="ARBA" id="ARBA00011738"/>
    </source>
</evidence>
<keyword evidence="5 8" id="KW-0963">Cytoplasm</keyword>
<dbReference type="InterPro" id="IPR026022">
    <property type="entry name" value="PhoU_dom"/>
</dbReference>
<evidence type="ECO:0000256" key="8">
    <source>
        <dbReference type="PIRNR" id="PIRNR003107"/>
    </source>
</evidence>
<comment type="subunit">
    <text evidence="3 8">Homodimer.</text>
</comment>
<dbReference type="EMBL" id="UGQE01000001">
    <property type="protein sequence ID" value="STZ10370.1"/>
    <property type="molecule type" value="Genomic_DNA"/>
</dbReference>
<gene>
    <name evidence="11" type="primary">phoU</name>
    <name evidence="10" type="ORF">B0181_01155</name>
    <name evidence="11" type="ORF">NCTC10293_00704</name>
</gene>
<evidence type="ECO:0000256" key="6">
    <source>
        <dbReference type="ARBA" id="ARBA00022592"/>
    </source>
</evidence>
<dbReference type="STRING" id="34060.B0181_01155"/>
<evidence type="ECO:0000256" key="1">
    <source>
        <dbReference type="ARBA" id="ARBA00004496"/>
    </source>
</evidence>
<protein>
    <recommendedName>
        <fullName evidence="8">Phosphate-specific transport system accessory protein PhoU</fullName>
    </recommendedName>
</protein>
<dbReference type="GO" id="GO:0030643">
    <property type="term" value="P:intracellular phosphate ion homeostasis"/>
    <property type="evidence" value="ECO:0007669"/>
    <property type="project" value="InterPro"/>
</dbReference>
<feature type="domain" description="PhoU" evidence="9">
    <location>
        <begin position="22"/>
        <end position="109"/>
    </location>
</feature>
<accession>A0A1T0AC42</accession>
<dbReference type="PANTHER" id="PTHR42930:SF3">
    <property type="entry name" value="PHOSPHATE-SPECIFIC TRANSPORT SYSTEM ACCESSORY PROTEIN PHOU"/>
    <property type="match status" value="1"/>
</dbReference>
<dbReference type="PIRSF" id="PIRSF003107">
    <property type="entry name" value="PhoU"/>
    <property type="match status" value="1"/>
</dbReference>
<organism evidence="10 12">
    <name type="scientific">Moraxella caviae</name>
    <dbReference type="NCBI Taxonomy" id="34060"/>
    <lineage>
        <taxon>Bacteria</taxon>
        <taxon>Pseudomonadati</taxon>
        <taxon>Pseudomonadota</taxon>
        <taxon>Gammaproteobacteria</taxon>
        <taxon>Moraxellales</taxon>
        <taxon>Moraxellaceae</taxon>
        <taxon>Moraxella</taxon>
    </lineage>
</organism>
<dbReference type="Pfam" id="PF01895">
    <property type="entry name" value="PhoU"/>
    <property type="match status" value="2"/>
</dbReference>